<keyword evidence="4" id="KW-1185">Reference proteome</keyword>
<name>A0AA88GWY9_NAELO</name>
<dbReference type="InterPro" id="IPR001258">
    <property type="entry name" value="NHL_repeat"/>
</dbReference>
<dbReference type="GO" id="GO:0008270">
    <property type="term" value="F:zinc ion binding"/>
    <property type="evidence" value="ECO:0007669"/>
    <property type="project" value="UniProtKB-KW"/>
</dbReference>
<dbReference type="SUPFAM" id="SSF101898">
    <property type="entry name" value="NHL repeat"/>
    <property type="match status" value="1"/>
</dbReference>
<dbReference type="GO" id="GO:0043161">
    <property type="term" value="P:proteasome-mediated ubiquitin-dependent protein catabolic process"/>
    <property type="evidence" value="ECO:0007669"/>
    <property type="project" value="TreeGrafter"/>
</dbReference>
<feature type="repeat" description="NHL" evidence="2">
    <location>
        <begin position="296"/>
        <end position="338"/>
    </location>
</feature>
<comment type="caution">
    <text evidence="3">The sequence shown here is derived from an EMBL/GenBank/DDBJ whole genome shotgun (WGS) entry which is preliminary data.</text>
</comment>
<accession>A0AA88GWY9</accession>
<dbReference type="Gene3D" id="2.120.10.30">
    <property type="entry name" value="TolB, C-terminal domain"/>
    <property type="match status" value="1"/>
</dbReference>
<sequence length="338" mass="38791">MSTQPLIVCLTDFTSKSTSTDHHVTLKFLKDKLRTRRLCEFSMNFESPPPNEHNQLLNLPKSCFPLNVRISYSCQCILVSDLCGDRIHVFDYVSKKLKTSILVSSRPRYICIEENYDGKRNDALLYDCSKGTTVYKYNLEKLLEHATKNKNERNENCLWTSTHALLKAAKELATNFRKVFICNHYGNSVLVLNSQNGQFLENISLNEQISNPIGIDLTTFGDVIISEEANRIQILRRDIDNGQWIRVHAYGSKGFEYGYHFNKPSGLVFDKTSNRILVCDALNNRILVFAQNGTLEKSFGSFGSKRNEFFYPEGMCLDTVFGKLYVCDTHNKRVLIFQ</sequence>
<evidence type="ECO:0000256" key="2">
    <source>
        <dbReference type="PROSITE-ProRule" id="PRU00504"/>
    </source>
</evidence>
<dbReference type="GO" id="GO:0061630">
    <property type="term" value="F:ubiquitin protein ligase activity"/>
    <property type="evidence" value="ECO:0007669"/>
    <property type="project" value="TreeGrafter"/>
</dbReference>
<feature type="repeat" description="NHL" evidence="2">
    <location>
        <begin position="260"/>
        <end position="292"/>
    </location>
</feature>
<dbReference type="InterPro" id="IPR050952">
    <property type="entry name" value="TRIM-NHL_E3_ligases"/>
</dbReference>
<dbReference type="PROSITE" id="PS51125">
    <property type="entry name" value="NHL"/>
    <property type="match status" value="2"/>
</dbReference>
<organism evidence="3 4">
    <name type="scientific">Naegleria lovaniensis</name>
    <name type="common">Amoeba</name>
    <dbReference type="NCBI Taxonomy" id="51637"/>
    <lineage>
        <taxon>Eukaryota</taxon>
        <taxon>Discoba</taxon>
        <taxon>Heterolobosea</taxon>
        <taxon>Tetramitia</taxon>
        <taxon>Eutetramitia</taxon>
        <taxon>Vahlkampfiidae</taxon>
        <taxon>Naegleria</taxon>
    </lineage>
</organism>
<evidence type="ECO:0000256" key="1">
    <source>
        <dbReference type="ARBA" id="ARBA00022737"/>
    </source>
</evidence>
<dbReference type="GeneID" id="68094244"/>
<evidence type="ECO:0000313" key="4">
    <source>
        <dbReference type="Proteomes" id="UP000816034"/>
    </source>
</evidence>
<evidence type="ECO:0000313" key="3">
    <source>
        <dbReference type="EMBL" id="KAG2387456.1"/>
    </source>
</evidence>
<dbReference type="InterPro" id="IPR011042">
    <property type="entry name" value="6-blade_b-propeller_TolB-like"/>
</dbReference>
<dbReference type="PANTHER" id="PTHR24104:SF25">
    <property type="entry name" value="PROTEIN LIN-41"/>
    <property type="match status" value="1"/>
</dbReference>
<dbReference type="Pfam" id="PF17170">
    <property type="entry name" value="DUF5128"/>
    <property type="match status" value="1"/>
</dbReference>
<dbReference type="RefSeq" id="XP_044551448.1">
    <property type="nucleotide sequence ID" value="XM_044691133.1"/>
</dbReference>
<reference evidence="3 4" key="1">
    <citation type="journal article" date="2018" name="BMC Genomics">
        <title>The genome of Naegleria lovaniensis, the basis for a comparative approach to unravel pathogenicity factors of the human pathogenic amoeba N. fowleri.</title>
        <authorList>
            <person name="Liechti N."/>
            <person name="Schurch N."/>
            <person name="Bruggmann R."/>
            <person name="Wittwer M."/>
        </authorList>
    </citation>
    <scope>NUCLEOTIDE SEQUENCE [LARGE SCALE GENOMIC DNA]</scope>
    <source>
        <strain evidence="3 4">ATCC 30569</strain>
    </source>
</reference>
<gene>
    <name evidence="3" type="ORF">C9374_001788</name>
</gene>
<dbReference type="PANTHER" id="PTHR24104">
    <property type="entry name" value="E3 UBIQUITIN-PROTEIN LIGASE NHLRC1-RELATED"/>
    <property type="match status" value="1"/>
</dbReference>
<dbReference type="AlphaFoldDB" id="A0AA88GWY9"/>
<dbReference type="Proteomes" id="UP000816034">
    <property type="component" value="Unassembled WGS sequence"/>
</dbReference>
<keyword evidence="1" id="KW-0677">Repeat</keyword>
<proteinExistence type="predicted"/>
<dbReference type="CDD" id="cd05819">
    <property type="entry name" value="NHL"/>
    <property type="match status" value="1"/>
</dbReference>
<dbReference type="EMBL" id="PYSW02000013">
    <property type="protein sequence ID" value="KAG2387456.1"/>
    <property type="molecule type" value="Genomic_DNA"/>
</dbReference>
<protein>
    <submittedName>
        <fullName evidence="3">Uncharacterized protein</fullName>
    </submittedName>
</protein>
<dbReference type="GO" id="GO:0000209">
    <property type="term" value="P:protein polyubiquitination"/>
    <property type="evidence" value="ECO:0007669"/>
    <property type="project" value="TreeGrafter"/>
</dbReference>